<keyword evidence="5" id="KW-0812">Transmembrane</keyword>
<evidence type="ECO:0000256" key="1">
    <source>
        <dbReference type="ARBA" id="ARBA00009283"/>
    </source>
</evidence>
<feature type="binding site" evidence="4">
    <location>
        <begin position="178"/>
        <end position="182"/>
    </location>
    <ligand>
        <name>ATP</name>
        <dbReference type="ChEBI" id="CHEBI:30616"/>
    </ligand>
</feature>
<keyword evidence="2" id="KW-0378">Hydrolase</keyword>
<keyword evidence="4" id="KW-0547">Nucleotide-binding</keyword>
<dbReference type="GO" id="GO:0016020">
    <property type="term" value="C:membrane"/>
    <property type="evidence" value="ECO:0007669"/>
    <property type="project" value="TreeGrafter"/>
</dbReference>
<keyword evidence="6" id="KW-0732">Signal</keyword>
<evidence type="ECO:0000256" key="3">
    <source>
        <dbReference type="PIRSR" id="PIRSR600407-1"/>
    </source>
</evidence>
<dbReference type="AlphaFoldDB" id="A0A6U3DAJ8"/>
<dbReference type="GO" id="GO:0017111">
    <property type="term" value="F:ribonucleoside triphosphate phosphatase activity"/>
    <property type="evidence" value="ECO:0007669"/>
    <property type="project" value="TreeGrafter"/>
</dbReference>
<comment type="similarity">
    <text evidence="1">Belongs to the GDA1/CD39 NTPase family.</text>
</comment>
<keyword evidence="4" id="KW-0067">ATP-binding</keyword>
<keyword evidence="5" id="KW-0472">Membrane</keyword>
<feature type="transmembrane region" description="Helical" evidence="5">
    <location>
        <begin position="430"/>
        <end position="450"/>
    </location>
</feature>
<evidence type="ECO:0000256" key="6">
    <source>
        <dbReference type="SAM" id="SignalP"/>
    </source>
</evidence>
<dbReference type="Gene3D" id="3.30.420.40">
    <property type="match status" value="1"/>
</dbReference>
<feature type="chain" id="PRO_5030160025" description="Apyrase" evidence="6">
    <location>
        <begin position="19"/>
        <end position="468"/>
    </location>
</feature>
<dbReference type="InterPro" id="IPR000407">
    <property type="entry name" value="GDA1_CD39_NTPase"/>
</dbReference>
<organism evidence="7">
    <name type="scientific">Bigelowiella natans</name>
    <name type="common">Pedinomonas minutissima</name>
    <name type="synonym">Chlorarachnion sp. (strain CCMP621)</name>
    <dbReference type="NCBI Taxonomy" id="227086"/>
    <lineage>
        <taxon>Eukaryota</taxon>
        <taxon>Sar</taxon>
        <taxon>Rhizaria</taxon>
        <taxon>Cercozoa</taxon>
        <taxon>Chlorarachniophyceae</taxon>
        <taxon>Bigelowiella</taxon>
    </lineage>
</organism>
<evidence type="ECO:0000256" key="4">
    <source>
        <dbReference type="PIRSR" id="PIRSR600407-2"/>
    </source>
</evidence>
<dbReference type="PANTHER" id="PTHR11782">
    <property type="entry name" value="ADENOSINE/GUANOSINE DIPHOSPHATASE"/>
    <property type="match status" value="1"/>
</dbReference>
<keyword evidence="5" id="KW-1133">Transmembrane helix</keyword>
<dbReference type="GO" id="GO:0005524">
    <property type="term" value="F:ATP binding"/>
    <property type="evidence" value="ECO:0007669"/>
    <property type="project" value="UniProtKB-KW"/>
</dbReference>
<evidence type="ECO:0000313" key="7">
    <source>
        <dbReference type="EMBL" id="CAD9576008.1"/>
    </source>
</evidence>
<feature type="active site" description="Proton acceptor" evidence="3">
    <location>
        <position position="150"/>
    </location>
</feature>
<name>A0A6U3DAJ8_BIGNA</name>
<dbReference type="PANTHER" id="PTHR11782:SF83">
    <property type="entry name" value="GUANOSINE-DIPHOSPHATASE"/>
    <property type="match status" value="1"/>
</dbReference>
<dbReference type="PROSITE" id="PS01238">
    <property type="entry name" value="GDA1_CD39_NTPASE"/>
    <property type="match status" value="1"/>
</dbReference>
<proteinExistence type="inferred from homology"/>
<dbReference type="GO" id="GO:0009134">
    <property type="term" value="P:nucleoside diphosphate catabolic process"/>
    <property type="evidence" value="ECO:0007669"/>
    <property type="project" value="TreeGrafter"/>
</dbReference>
<gene>
    <name evidence="7" type="ORF">BIGN1055_LOCUS126</name>
</gene>
<dbReference type="GO" id="GO:0004382">
    <property type="term" value="F:GDP phosphatase activity"/>
    <property type="evidence" value="ECO:0007669"/>
    <property type="project" value="TreeGrafter"/>
</dbReference>
<evidence type="ECO:0008006" key="8">
    <source>
        <dbReference type="Google" id="ProtNLM"/>
    </source>
</evidence>
<dbReference type="EMBL" id="HBHA01000186">
    <property type="protein sequence ID" value="CAD9576008.1"/>
    <property type="molecule type" value="Transcribed_RNA"/>
</dbReference>
<feature type="signal peptide" evidence="6">
    <location>
        <begin position="1"/>
        <end position="18"/>
    </location>
</feature>
<dbReference type="Gene3D" id="3.30.420.150">
    <property type="entry name" value="Exopolyphosphatase. Domain 2"/>
    <property type="match status" value="1"/>
</dbReference>
<dbReference type="Pfam" id="PF01150">
    <property type="entry name" value="GDA1_CD39"/>
    <property type="match status" value="1"/>
</dbReference>
<reference evidence="7" key="1">
    <citation type="submission" date="2021-01" db="EMBL/GenBank/DDBJ databases">
        <authorList>
            <person name="Corre E."/>
            <person name="Pelletier E."/>
            <person name="Niang G."/>
            <person name="Scheremetjew M."/>
            <person name="Finn R."/>
            <person name="Kale V."/>
            <person name="Holt S."/>
            <person name="Cochrane G."/>
            <person name="Meng A."/>
            <person name="Brown T."/>
            <person name="Cohen L."/>
        </authorList>
    </citation>
    <scope>NUCLEOTIDE SEQUENCE</scope>
    <source>
        <strain evidence="7">CCMP1258.1</strain>
    </source>
</reference>
<accession>A0A6U3DAJ8</accession>
<protein>
    <recommendedName>
        <fullName evidence="8">Apyrase</fullName>
    </recommendedName>
</protein>
<sequence length="468" mass="50519">MAILTIAMVAALVGSVQADVNYGIIIDAGSSHSELYVYQWPKRVSPDSTPPYTPPVTQSTWSKKAEPGISTMTPEQIPQGLQPLLDFAKTIIPAAQYAESPIYLGATAGMRMLPISNQTSIMEAVRDFFEASVFRFDSRWQARILAGEEEGSFGWIAVNYLSNTLGGGTTYGALDLGGASTQITFRPKAGQPILANYFPLHVHGLKEGVYTHSFLNYGINRAKERLLANAVSAAGTGATTATFGCYNVGYNSTAAASTVVVVGSSNYTACHASSKALFDKASACLTETCSFNQVYQPPLYGSFVAMSAFTGYIVDDLNLPENSTVDMIAQEAERVCGMTLDQLKAQYPSSAKYVDSFCLGTVYIQTILEYGYGFGAPGSDATVTFKGTIDNTEVGWALGMLLNEIHYMSWEIQQSCSNDNSKVSKRYRDATIALAALASILLCTIVWLCYKANSRQSSNYSRELMAEG</sequence>
<evidence type="ECO:0000256" key="2">
    <source>
        <dbReference type="ARBA" id="ARBA00022801"/>
    </source>
</evidence>
<dbReference type="GO" id="GO:0045134">
    <property type="term" value="F:UDP phosphatase activity"/>
    <property type="evidence" value="ECO:0007669"/>
    <property type="project" value="TreeGrafter"/>
</dbReference>
<evidence type="ECO:0000256" key="5">
    <source>
        <dbReference type="SAM" id="Phobius"/>
    </source>
</evidence>